<name>A0AAW2L365_SESRA</name>
<accession>A0AAW2L365</accession>
<protein>
    <submittedName>
        <fullName evidence="1">Uncharacterized protein</fullName>
    </submittedName>
</protein>
<dbReference type="EMBL" id="JACGWJ010000026">
    <property type="protein sequence ID" value="KAL0313293.1"/>
    <property type="molecule type" value="Genomic_DNA"/>
</dbReference>
<gene>
    <name evidence="1" type="ORF">Sradi_5728600</name>
</gene>
<reference evidence="1" key="2">
    <citation type="journal article" date="2024" name="Plant">
        <title>Genomic evolution and insights into agronomic trait innovations of Sesamum species.</title>
        <authorList>
            <person name="Miao H."/>
            <person name="Wang L."/>
            <person name="Qu L."/>
            <person name="Liu H."/>
            <person name="Sun Y."/>
            <person name="Le M."/>
            <person name="Wang Q."/>
            <person name="Wei S."/>
            <person name="Zheng Y."/>
            <person name="Lin W."/>
            <person name="Duan Y."/>
            <person name="Cao H."/>
            <person name="Xiong S."/>
            <person name="Wang X."/>
            <person name="Wei L."/>
            <person name="Li C."/>
            <person name="Ma Q."/>
            <person name="Ju M."/>
            <person name="Zhao R."/>
            <person name="Li G."/>
            <person name="Mu C."/>
            <person name="Tian Q."/>
            <person name="Mei H."/>
            <person name="Zhang T."/>
            <person name="Gao T."/>
            <person name="Zhang H."/>
        </authorList>
    </citation>
    <scope>NUCLEOTIDE SEQUENCE</scope>
    <source>
        <strain evidence="1">G02</strain>
    </source>
</reference>
<proteinExistence type="predicted"/>
<dbReference type="AlphaFoldDB" id="A0AAW2L365"/>
<evidence type="ECO:0000313" key="1">
    <source>
        <dbReference type="EMBL" id="KAL0313293.1"/>
    </source>
</evidence>
<comment type="caution">
    <text evidence="1">The sequence shown here is derived from an EMBL/GenBank/DDBJ whole genome shotgun (WGS) entry which is preliminary data.</text>
</comment>
<sequence>MGLGLDGSRARWGSIGLPVEALSFSSYLGVLSRAGWRLSARGWRCHVPRHGKFYAVVGSLPTWRIR</sequence>
<organism evidence="1">
    <name type="scientific">Sesamum radiatum</name>
    <name type="common">Black benniseed</name>
    <dbReference type="NCBI Taxonomy" id="300843"/>
    <lineage>
        <taxon>Eukaryota</taxon>
        <taxon>Viridiplantae</taxon>
        <taxon>Streptophyta</taxon>
        <taxon>Embryophyta</taxon>
        <taxon>Tracheophyta</taxon>
        <taxon>Spermatophyta</taxon>
        <taxon>Magnoliopsida</taxon>
        <taxon>eudicotyledons</taxon>
        <taxon>Gunneridae</taxon>
        <taxon>Pentapetalae</taxon>
        <taxon>asterids</taxon>
        <taxon>lamiids</taxon>
        <taxon>Lamiales</taxon>
        <taxon>Pedaliaceae</taxon>
        <taxon>Sesamum</taxon>
    </lineage>
</organism>
<reference evidence="1" key="1">
    <citation type="submission" date="2020-06" db="EMBL/GenBank/DDBJ databases">
        <authorList>
            <person name="Li T."/>
            <person name="Hu X."/>
            <person name="Zhang T."/>
            <person name="Song X."/>
            <person name="Zhang H."/>
            <person name="Dai N."/>
            <person name="Sheng W."/>
            <person name="Hou X."/>
            <person name="Wei L."/>
        </authorList>
    </citation>
    <scope>NUCLEOTIDE SEQUENCE</scope>
    <source>
        <strain evidence="1">G02</strain>
        <tissue evidence="1">Leaf</tissue>
    </source>
</reference>